<dbReference type="Gene3D" id="3.40.50.720">
    <property type="entry name" value="NAD(P)-binding Rossmann-like Domain"/>
    <property type="match status" value="1"/>
</dbReference>
<dbReference type="InterPro" id="IPR002347">
    <property type="entry name" value="SDR_fam"/>
</dbReference>
<dbReference type="Proteomes" id="UP000316541">
    <property type="component" value="Unassembled WGS sequence"/>
</dbReference>
<dbReference type="RefSeq" id="WP_142620250.1">
    <property type="nucleotide sequence ID" value="NZ_VIRM01000022.1"/>
</dbReference>
<organism evidence="5 6">
    <name type="scientific">Microbispora hainanensis</name>
    <dbReference type="NCBI Taxonomy" id="568844"/>
    <lineage>
        <taxon>Bacteria</taxon>
        <taxon>Bacillati</taxon>
        <taxon>Actinomycetota</taxon>
        <taxon>Actinomycetes</taxon>
        <taxon>Streptosporangiales</taxon>
        <taxon>Streptosporangiaceae</taxon>
        <taxon>Microbispora</taxon>
    </lineage>
</organism>
<dbReference type="SMART" id="SM00822">
    <property type="entry name" value="PKS_KR"/>
    <property type="match status" value="1"/>
</dbReference>
<dbReference type="InterPro" id="IPR036291">
    <property type="entry name" value="NAD(P)-bd_dom_sf"/>
</dbReference>
<evidence type="ECO:0000256" key="1">
    <source>
        <dbReference type="ARBA" id="ARBA00006484"/>
    </source>
</evidence>
<sequence>MSYENLAGRVAVVTGAASGIGEATARLLAASGAKVALLARRADRLEEVARKIAADGGSALAVAADVTRDDSVAAAADRVHAELGPVDLLVNTAGVMLPNPIDDGRVDEWTRMLDTNLAGALRIIRAFTADLLAAGTEGRTADLVNISSIGAHAVFPGYAVYGATKAALTHLSANLRAEFGPRGVRVTNIEPGLTATELGDHVDSRELGAQLAGMYEVITSLTAEDVADLIAYTVSRARRVNLRQVVVLPANQV</sequence>
<dbReference type="Pfam" id="PF00106">
    <property type="entry name" value="adh_short"/>
    <property type="match status" value="1"/>
</dbReference>
<evidence type="ECO:0000313" key="6">
    <source>
        <dbReference type="Proteomes" id="UP000316541"/>
    </source>
</evidence>
<dbReference type="PRINTS" id="PR00081">
    <property type="entry name" value="GDHRDH"/>
</dbReference>
<dbReference type="InterPro" id="IPR057326">
    <property type="entry name" value="KR_dom"/>
</dbReference>
<protein>
    <submittedName>
        <fullName evidence="5">SDR family oxidoreductase</fullName>
    </submittedName>
</protein>
<dbReference type="PANTHER" id="PTHR43115:SF4">
    <property type="entry name" value="DEHYDROGENASE_REDUCTASE SDR FAMILY MEMBER 11"/>
    <property type="match status" value="1"/>
</dbReference>
<evidence type="ECO:0000256" key="3">
    <source>
        <dbReference type="RuleBase" id="RU000363"/>
    </source>
</evidence>
<dbReference type="InterPro" id="IPR020904">
    <property type="entry name" value="Sc_DH/Rdtase_CS"/>
</dbReference>
<gene>
    <name evidence="5" type="ORF">FLX08_19200</name>
</gene>
<evidence type="ECO:0000256" key="2">
    <source>
        <dbReference type="ARBA" id="ARBA00023002"/>
    </source>
</evidence>
<dbReference type="FunFam" id="3.40.50.720:FF:000047">
    <property type="entry name" value="NADP-dependent L-serine/L-allo-threonine dehydrogenase"/>
    <property type="match status" value="1"/>
</dbReference>
<comment type="caution">
    <text evidence="5">The sequence shown here is derived from an EMBL/GenBank/DDBJ whole genome shotgun (WGS) entry which is preliminary data.</text>
</comment>
<dbReference type="GO" id="GO:0016616">
    <property type="term" value="F:oxidoreductase activity, acting on the CH-OH group of donors, NAD or NADP as acceptor"/>
    <property type="evidence" value="ECO:0007669"/>
    <property type="project" value="UniProtKB-ARBA"/>
</dbReference>
<comment type="similarity">
    <text evidence="1 3">Belongs to the short-chain dehydrogenases/reductases (SDR) family.</text>
</comment>
<dbReference type="PROSITE" id="PS00061">
    <property type="entry name" value="ADH_SHORT"/>
    <property type="match status" value="1"/>
</dbReference>
<feature type="domain" description="Ketoreductase" evidence="4">
    <location>
        <begin position="9"/>
        <end position="192"/>
    </location>
</feature>
<dbReference type="EMBL" id="VIRM01000022">
    <property type="protein sequence ID" value="TQS19661.1"/>
    <property type="molecule type" value="Genomic_DNA"/>
</dbReference>
<evidence type="ECO:0000313" key="5">
    <source>
        <dbReference type="EMBL" id="TQS19661.1"/>
    </source>
</evidence>
<accession>A0A544YSA4</accession>
<keyword evidence="2" id="KW-0560">Oxidoreductase</keyword>
<dbReference type="PANTHER" id="PTHR43115">
    <property type="entry name" value="DEHYDROGENASE/REDUCTASE SDR FAMILY MEMBER 11"/>
    <property type="match status" value="1"/>
</dbReference>
<evidence type="ECO:0000259" key="4">
    <source>
        <dbReference type="SMART" id="SM00822"/>
    </source>
</evidence>
<dbReference type="SUPFAM" id="SSF51735">
    <property type="entry name" value="NAD(P)-binding Rossmann-fold domains"/>
    <property type="match status" value="1"/>
</dbReference>
<name>A0A544YSA4_9ACTN</name>
<proteinExistence type="inferred from homology"/>
<dbReference type="PRINTS" id="PR00080">
    <property type="entry name" value="SDRFAMILY"/>
</dbReference>
<dbReference type="AlphaFoldDB" id="A0A544YSA4"/>
<reference evidence="5 6" key="1">
    <citation type="submission" date="2019-07" db="EMBL/GenBank/DDBJ databases">
        <title>Microbispora hainanensis DSM 45428.</title>
        <authorList>
            <person name="Thawai C."/>
        </authorList>
    </citation>
    <scope>NUCLEOTIDE SEQUENCE [LARGE SCALE GENOMIC DNA]</scope>
    <source>
        <strain evidence="5 6">DSM 45428</strain>
    </source>
</reference>